<evidence type="ECO:0000256" key="4">
    <source>
        <dbReference type="ARBA" id="ARBA00022840"/>
    </source>
</evidence>
<dbReference type="InterPro" id="IPR027417">
    <property type="entry name" value="P-loop_NTPase"/>
</dbReference>
<dbReference type="PROSITE" id="PS00211">
    <property type="entry name" value="ABC_TRANSPORTER_1"/>
    <property type="match status" value="2"/>
</dbReference>
<dbReference type="InterPro" id="IPR003593">
    <property type="entry name" value="AAA+_ATPase"/>
</dbReference>
<protein>
    <submittedName>
        <fullName evidence="6">ABC transporter ATP-binding protein</fullName>
    </submittedName>
</protein>
<dbReference type="SMART" id="SM00382">
    <property type="entry name" value="AAA"/>
    <property type="match status" value="2"/>
</dbReference>
<keyword evidence="2" id="KW-0813">Transport</keyword>
<keyword evidence="3" id="KW-0547">Nucleotide-binding</keyword>
<dbReference type="CDD" id="cd03257">
    <property type="entry name" value="ABC_NikE_OppD_transporters"/>
    <property type="match status" value="2"/>
</dbReference>
<dbReference type="PANTHER" id="PTHR43776:SF7">
    <property type="entry name" value="D,D-DIPEPTIDE TRANSPORT ATP-BINDING PROTEIN DDPF-RELATED"/>
    <property type="match status" value="1"/>
</dbReference>
<dbReference type="PROSITE" id="PS50893">
    <property type="entry name" value="ABC_TRANSPORTER_2"/>
    <property type="match status" value="2"/>
</dbReference>
<dbReference type="Gene3D" id="3.40.50.300">
    <property type="entry name" value="P-loop containing nucleotide triphosphate hydrolases"/>
    <property type="match status" value="2"/>
</dbReference>
<dbReference type="GO" id="GO:0015833">
    <property type="term" value="P:peptide transport"/>
    <property type="evidence" value="ECO:0007669"/>
    <property type="project" value="InterPro"/>
</dbReference>
<comment type="similarity">
    <text evidence="1">Belongs to the ABC transporter superfamily.</text>
</comment>
<evidence type="ECO:0000313" key="7">
    <source>
        <dbReference type="Proteomes" id="UP000267049"/>
    </source>
</evidence>
<evidence type="ECO:0000256" key="1">
    <source>
        <dbReference type="ARBA" id="ARBA00005417"/>
    </source>
</evidence>
<dbReference type="AlphaFoldDB" id="A0A3M8SR71"/>
<dbReference type="GO" id="GO:0016887">
    <property type="term" value="F:ATP hydrolysis activity"/>
    <property type="evidence" value="ECO:0007669"/>
    <property type="project" value="InterPro"/>
</dbReference>
<dbReference type="InterPro" id="IPR017871">
    <property type="entry name" value="ABC_transporter-like_CS"/>
</dbReference>
<dbReference type="PANTHER" id="PTHR43776">
    <property type="entry name" value="TRANSPORT ATP-BINDING PROTEIN"/>
    <property type="match status" value="1"/>
</dbReference>
<feature type="domain" description="ABC transporter" evidence="5">
    <location>
        <begin position="274"/>
        <end position="527"/>
    </location>
</feature>
<dbReference type="InterPro" id="IPR050319">
    <property type="entry name" value="ABC_transp_ATP-bind"/>
</dbReference>
<dbReference type="Pfam" id="PF08352">
    <property type="entry name" value="oligo_HPY"/>
    <property type="match status" value="1"/>
</dbReference>
<evidence type="ECO:0000256" key="3">
    <source>
        <dbReference type="ARBA" id="ARBA00022741"/>
    </source>
</evidence>
<dbReference type="GO" id="GO:0005524">
    <property type="term" value="F:ATP binding"/>
    <property type="evidence" value="ECO:0007669"/>
    <property type="project" value="UniProtKB-KW"/>
</dbReference>
<feature type="domain" description="ABC transporter" evidence="5">
    <location>
        <begin position="11"/>
        <end position="255"/>
    </location>
</feature>
<dbReference type="EMBL" id="RIBS01000004">
    <property type="protein sequence ID" value="RNF83831.1"/>
    <property type="molecule type" value="Genomic_DNA"/>
</dbReference>
<gene>
    <name evidence="6" type="ORF">EER27_10750</name>
</gene>
<dbReference type="InterPro" id="IPR003439">
    <property type="entry name" value="ABC_transporter-like_ATP-bd"/>
</dbReference>
<organism evidence="6 7">
    <name type="scientific">Montanilutibacter psychrotolerans</name>
    <dbReference type="NCBI Taxonomy" id="1327343"/>
    <lineage>
        <taxon>Bacteria</taxon>
        <taxon>Pseudomonadati</taxon>
        <taxon>Pseudomonadota</taxon>
        <taxon>Gammaproteobacteria</taxon>
        <taxon>Lysobacterales</taxon>
        <taxon>Lysobacteraceae</taxon>
        <taxon>Montanilutibacter</taxon>
    </lineage>
</organism>
<accession>A0A3M8SR71</accession>
<dbReference type="GO" id="GO:0055085">
    <property type="term" value="P:transmembrane transport"/>
    <property type="evidence" value="ECO:0007669"/>
    <property type="project" value="UniProtKB-ARBA"/>
</dbReference>
<keyword evidence="7" id="KW-1185">Reference proteome</keyword>
<dbReference type="Pfam" id="PF00005">
    <property type="entry name" value="ABC_tran"/>
    <property type="match status" value="2"/>
</dbReference>
<reference evidence="6 7" key="1">
    <citation type="submission" date="2018-11" db="EMBL/GenBank/DDBJ databases">
        <title>Lysobacter cryohumiis sp. nov., isolated from soil in the Tianshan Mountains, Xinjiang, China.</title>
        <authorList>
            <person name="Luo Y."/>
            <person name="Sheng H."/>
        </authorList>
    </citation>
    <scope>NUCLEOTIDE SEQUENCE [LARGE SCALE GENOMIC DNA]</scope>
    <source>
        <strain evidence="6 7">ZS60</strain>
    </source>
</reference>
<sequence>MCSRSERAAMIVLRDLCIEHRERRLLGPLQLELRAGECVGLVGESGSGKSLTALSLLGLLPAGLRAAGSLACDGRAIALDSPGHAALRGKVLGWVPQDPLATLHPLRTVGSQLTETLRVLRGLSRGDALRDARALFERVQLPEPQAALDRYPHQFSGGQRQRIAIALALATRPRVLIADEPTSALDARIARDILDLLDALRREDGLAMLLISHDLPLVGAYAQRLLVLQRGVVVEAGDTATVFANPRHAYTRELLAADRLAPLPPGNNDAPLLLQGEGLRLRYPRAPRDALTDVGIELRRGEGLALVGESGSGKSTLGRVLLRLLRGAHGRVLLHEADGGVVDLNTLPTHALRRLRARIGVVFQDPYASLDPRMRIAEIVGEPLRIHGRGDAAARRARAAELLQAVGLGDGDHAAGADVLDRYPHEFSGGQRQRIAIARALATDPELLVCDEAVSALDAHHRGAILALLQRLKRERGLALLFVTHDLAAAAAVAERIAVLENGRIVETGATGAVLRAPQHAHTKALLAARPPAA</sequence>
<evidence type="ECO:0000259" key="5">
    <source>
        <dbReference type="PROSITE" id="PS50893"/>
    </source>
</evidence>
<keyword evidence="4 6" id="KW-0067">ATP-binding</keyword>
<dbReference type="SUPFAM" id="SSF52540">
    <property type="entry name" value="P-loop containing nucleoside triphosphate hydrolases"/>
    <property type="match status" value="2"/>
</dbReference>
<comment type="caution">
    <text evidence="6">The sequence shown here is derived from an EMBL/GenBank/DDBJ whole genome shotgun (WGS) entry which is preliminary data.</text>
</comment>
<evidence type="ECO:0000313" key="6">
    <source>
        <dbReference type="EMBL" id="RNF83831.1"/>
    </source>
</evidence>
<name>A0A3M8SR71_9GAMM</name>
<proteinExistence type="inferred from homology"/>
<evidence type="ECO:0000256" key="2">
    <source>
        <dbReference type="ARBA" id="ARBA00022448"/>
    </source>
</evidence>
<dbReference type="Proteomes" id="UP000267049">
    <property type="component" value="Unassembled WGS sequence"/>
</dbReference>
<dbReference type="InterPro" id="IPR013563">
    <property type="entry name" value="Oligopep_ABC_C"/>
</dbReference>